<dbReference type="SUPFAM" id="SSF46785">
    <property type="entry name" value="Winged helix' DNA-binding domain"/>
    <property type="match status" value="1"/>
</dbReference>
<dbReference type="PANTHER" id="PTHR24567:SF74">
    <property type="entry name" value="HTH-TYPE TRANSCRIPTIONAL REGULATOR ARCR"/>
    <property type="match status" value="1"/>
</dbReference>
<reference evidence="6 7" key="1">
    <citation type="submission" date="2018-05" db="EMBL/GenBank/DDBJ databases">
        <title>Marinilabilia rubrum sp. nov., isolated from saltern sediment.</title>
        <authorList>
            <person name="Zhang R."/>
        </authorList>
    </citation>
    <scope>NUCLEOTIDE SEQUENCE [LARGE SCALE GENOMIC DNA]</scope>
    <source>
        <strain evidence="6 7">WTE16</strain>
    </source>
</reference>
<dbReference type="CDD" id="cd00038">
    <property type="entry name" value="CAP_ED"/>
    <property type="match status" value="1"/>
</dbReference>
<proteinExistence type="predicted"/>
<dbReference type="PANTHER" id="PTHR24567">
    <property type="entry name" value="CRP FAMILY TRANSCRIPTIONAL REGULATORY PROTEIN"/>
    <property type="match status" value="1"/>
</dbReference>
<accession>A0A2U2BD52</accession>
<dbReference type="InterPro" id="IPR014710">
    <property type="entry name" value="RmlC-like_jellyroll"/>
</dbReference>
<dbReference type="InterPro" id="IPR050397">
    <property type="entry name" value="Env_Response_Regulators"/>
</dbReference>
<gene>
    <name evidence="6" type="ORF">DDZ16_00515</name>
</gene>
<dbReference type="InterPro" id="IPR018490">
    <property type="entry name" value="cNMP-bd_dom_sf"/>
</dbReference>
<keyword evidence="2" id="KW-0238">DNA-binding</keyword>
<protein>
    <submittedName>
        <fullName evidence="6">Crp/Fnr family transcriptional regulator</fullName>
    </submittedName>
</protein>
<evidence type="ECO:0000256" key="3">
    <source>
        <dbReference type="ARBA" id="ARBA00023163"/>
    </source>
</evidence>
<evidence type="ECO:0000313" key="6">
    <source>
        <dbReference type="EMBL" id="PWE01005.1"/>
    </source>
</evidence>
<dbReference type="RefSeq" id="WP_109262460.1">
    <property type="nucleotide sequence ID" value="NZ_QEWP01000001.1"/>
</dbReference>
<dbReference type="OrthoDB" id="9127033at2"/>
<feature type="domain" description="Cyclic nucleotide-binding" evidence="4">
    <location>
        <begin position="20"/>
        <end position="96"/>
    </location>
</feature>
<dbReference type="InterPro" id="IPR036390">
    <property type="entry name" value="WH_DNA-bd_sf"/>
</dbReference>
<dbReference type="PRINTS" id="PR00034">
    <property type="entry name" value="HTHCRP"/>
</dbReference>
<dbReference type="InterPro" id="IPR036388">
    <property type="entry name" value="WH-like_DNA-bd_sf"/>
</dbReference>
<evidence type="ECO:0000313" key="7">
    <source>
        <dbReference type="Proteomes" id="UP000244956"/>
    </source>
</evidence>
<keyword evidence="7" id="KW-1185">Reference proteome</keyword>
<keyword evidence="3" id="KW-0804">Transcription</keyword>
<sequence length="235" mass="26255">MRKSQEIVSPENLDLKTFNIFKGLTDAELESLSQSLVCNSHKRGSIVYNEGSRINGSYIVTSGVLKIYKTGFDGKEQIIRFAKGGDLIGFRSIVSDELACTTAKVIQDAVLCYLPGDIITSFIKGNSEFAMSLMRLTCRELGESNKFLTDIAQKTVRERLAEVLLLLMDTFDLDEDHTLKISLTREELANMVGTATESVIRLLSEFKSDKLIELHGRKIKLLNIPKLIKIGNVYV</sequence>
<dbReference type="SMART" id="SM00100">
    <property type="entry name" value="cNMP"/>
    <property type="match status" value="1"/>
</dbReference>
<dbReference type="EMBL" id="QEWP01000001">
    <property type="protein sequence ID" value="PWE01005.1"/>
    <property type="molecule type" value="Genomic_DNA"/>
</dbReference>
<comment type="caution">
    <text evidence="6">The sequence shown here is derived from an EMBL/GenBank/DDBJ whole genome shotgun (WGS) entry which is preliminary data.</text>
</comment>
<organism evidence="6 7">
    <name type="scientific">Marinilabilia rubra</name>
    <dbReference type="NCBI Taxonomy" id="2162893"/>
    <lineage>
        <taxon>Bacteria</taxon>
        <taxon>Pseudomonadati</taxon>
        <taxon>Bacteroidota</taxon>
        <taxon>Bacteroidia</taxon>
        <taxon>Marinilabiliales</taxon>
        <taxon>Marinilabiliaceae</taxon>
        <taxon>Marinilabilia</taxon>
    </lineage>
</organism>
<dbReference type="SMART" id="SM00419">
    <property type="entry name" value="HTH_CRP"/>
    <property type="match status" value="1"/>
</dbReference>
<dbReference type="InterPro" id="IPR000595">
    <property type="entry name" value="cNMP-bd_dom"/>
</dbReference>
<dbReference type="SUPFAM" id="SSF51206">
    <property type="entry name" value="cAMP-binding domain-like"/>
    <property type="match status" value="1"/>
</dbReference>
<evidence type="ECO:0000259" key="4">
    <source>
        <dbReference type="PROSITE" id="PS50042"/>
    </source>
</evidence>
<dbReference type="GO" id="GO:0005829">
    <property type="term" value="C:cytosol"/>
    <property type="evidence" value="ECO:0007669"/>
    <property type="project" value="TreeGrafter"/>
</dbReference>
<dbReference type="Gene3D" id="1.10.10.10">
    <property type="entry name" value="Winged helix-like DNA-binding domain superfamily/Winged helix DNA-binding domain"/>
    <property type="match status" value="1"/>
</dbReference>
<evidence type="ECO:0000256" key="1">
    <source>
        <dbReference type="ARBA" id="ARBA00023015"/>
    </source>
</evidence>
<feature type="domain" description="HTH crp-type" evidence="5">
    <location>
        <begin position="154"/>
        <end position="225"/>
    </location>
</feature>
<evidence type="ECO:0000259" key="5">
    <source>
        <dbReference type="PROSITE" id="PS51063"/>
    </source>
</evidence>
<dbReference type="GO" id="GO:0003700">
    <property type="term" value="F:DNA-binding transcription factor activity"/>
    <property type="evidence" value="ECO:0007669"/>
    <property type="project" value="TreeGrafter"/>
</dbReference>
<dbReference type="GO" id="GO:0003677">
    <property type="term" value="F:DNA binding"/>
    <property type="evidence" value="ECO:0007669"/>
    <property type="project" value="UniProtKB-KW"/>
</dbReference>
<dbReference type="Gene3D" id="2.60.120.10">
    <property type="entry name" value="Jelly Rolls"/>
    <property type="match status" value="1"/>
</dbReference>
<dbReference type="Pfam" id="PF13545">
    <property type="entry name" value="HTH_Crp_2"/>
    <property type="match status" value="1"/>
</dbReference>
<name>A0A2U2BD52_9BACT</name>
<dbReference type="AlphaFoldDB" id="A0A2U2BD52"/>
<dbReference type="Proteomes" id="UP000244956">
    <property type="component" value="Unassembled WGS sequence"/>
</dbReference>
<dbReference type="Pfam" id="PF00027">
    <property type="entry name" value="cNMP_binding"/>
    <property type="match status" value="1"/>
</dbReference>
<evidence type="ECO:0000256" key="2">
    <source>
        <dbReference type="ARBA" id="ARBA00023125"/>
    </source>
</evidence>
<dbReference type="InterPro" id="IPR012318">
    <property type="entry name" value="HTH_CRP"/>
</dbReference>
<keyword evidence="1" id="KW-0805">Transcription regulation</keyword>
<dbReference type="PROSITE" id="PS51063">
    <property type="entry name" value="HTH_CRP_2"/>
    <property type="match status" value="1"/>
</dbReference>
<dbReference type="PROSITE" id="PS50042">
    <property type="entry name" value="CNMP_BINDING_3"/>
    <property type="match status" value="1"/>
</dbReference>